<dbReference type="Proteomes" id="UP000199702">
    <property type="component" value="Unassembled WGS sequence"/>
</dbReference>
<dbReference type="STRING" id="402734.SAMN05660918_1808"/>
<evidence type="ECO:0000256" key="1">
    <source>
        <dbReference type="SAM" id="Phobius"/>
    </source>
</evidence>
<name>A0A1H6UKI1_9FLAO</name>
<accession>A0A1H6UKI1</accession>
<reference evidence="3" key="1">
    <citation type="submission" date="2016-10" db="EMBL/GenBank/DDBJ databases">
        <authorList>
            <person name="Varghese N."/>
            <person name="Submissions S."/>
        </authorList>
    </citation>
    <scope>NUCLEOTIDE SEQUENCE [LARGE SCALE GENOMIC DNA]</scope>
    <source>
        <strain evidence="3">DSM 17934</strain>
    </source>
</reference>
<keyword evidence="1" id="KW-0472">Membrane</keyword>
<evidence type="ECO:0000313" key="3">
    <source>
        <dbReference type="Proteomes" id="UP000199702"/>
    </source>
</evidence>
<organism evidence="2 3">
    <name type="scientific">Flavobacterium terrigena</name>
    <dbReference type="NCBI Taxonomy" id="402734"/>
    <lineage>
        <taxon>Bacteria</taxon>
        <taxon>Pseudomonadati</taxon>
        <taxon>Bacteroidota</taxon>
        <taxon>Flavobacteriia</taxon>
        <taxon>Flavobacteriales</taxon>
        <taxon>Flavobacteriaceae</taxon>
        <taxon>Flavobacterium</taxon>
    </lineage>
</organism>
<gene>
    <name evidence="2" type="ORF">SAMN05660918_1808</name>
</gene>
<proteinExistence type="predicted"/>
<protein>
    <submittedName>
        <fullName evidence="2">Uncharacterized protein</fullName>
    </submittedName>
</protein>
<keyword evidence="1" id="KW-0812">Transmembrane</keyword>
<dbReference type="EMBL" id="FNYA01000004">
    <property type="protein sequence ID" value="SEI88372.1"/>
    <property type="molecule type" value="Genomic_DNA"/>
</dbReference>
<feature type="transmembrane region" description="Helical" evidence="1">
    <location>
        <begin position="12"/>
        <end position="31"/>
    </location>
</feature>
<evidence type="ECO:0000313" key="2">
    <source>
        <dbReference type="EMBL" id="SEI88372.1"/>
    </source>
</evidence>
<keyword evidence="1" id="KW-1133">Transmembrane helix</keyword>
<dbReference type="AlphaFoldDB" id="A0A1H6UKI1"/>
<sequence>MIMGLLNFGHGLGNILYFPPIILFTITHILLTRRLIKRNNNTYWFLLIFIFGLICMLIIYKATYGRGGEFSWNGDIFFIK</sequence>
<keyword evidence="3" id="KW-1185">Reference proteome</keyword>
<feature type="transmembrane region" description="Helical" evidence="1">
    <location>
        <begin position="43"/>
        <end position="62"/>
    </location>
</feature>